<dbReference type="CDD" id="cd12940">
    <property type="entry name" value="LEM_LAP2_LEMD1"/>
    <property type="match status" value="1"/>
</dbReference>
<evidence type="ECO:0000259" key="9">
    <source>
        <dbReference type="PROSITE" id="PS50955"/>
    </source>
</evidence>
<keyword evidence="2" id="KW-0488">Methylation</keyword>
<dbReference type="InterPro" id="IPR003887">
    <property type="entry name" value="LEM_dom"/>
</dbReference>
<dbReference type="SMART" id="SM01261">
    <property type="entry name" value="Thymopoietin"/>
    <property type="match status" value="1"/>
</dbReference>
<evidence type="ECO:0000256" key="6">
    <source>
        <dbReference type="SAM" id="MobiDB-lite"/>
    </source>
</evidence>
<keyword evidence="7" id="KW-0812">Transmembrane</keyword>
<comment type="similarity">
    <text evidence="1">Belongs to the LEM family.</text>
</comment>
<keyword evidence="7" id="KW-0472">Membrane</keyword>
<feature type="domain" description="LEM" evidence="8">
    <location>
        <begin position="72"/>
        <end position="116"/>
    </location>
</feature>
<evidence type="ECO:0000256" key="2">
    <source>
        <dbReference type="ARBA" id="ARBA00022481"/>
    </source>
</evidence>
<feature type="compositionally biased region" description="Basic and acidic residues" evidence="6">
    <location>
        <begin position="169"/>
        <end position="179"/>
    </location>
</feature>
<dbReference type="InterPro" id="IPR011015">
    <property type="entry name" value="LEM/LEM-like_dom_sf"/>
</dbReference>
<reference evidence="11" key="1">
    <citation type="submission" date="2025-08" db="UniProtKB">
        <authorList>
            <consortium name="RefSeq"/>
        </authorList>
    </citation>
    <scope>IDENTIFICATION</scope>
</reference>
<dbReference type="Pfam" id="PF08198">
    <property type="entry name" value="Thymopoietin"/>
    <property type="match status" value="1"/>
</dbReference>
<dbReference type="GO" id="GO:0005635">
    <property type="term" value="C:nuclear envelope"/>
    <property type="evidence" value="ECO:0007669"/>
    <property type="project" value="UniProtKB-ARBA"/>
</dbReference>
<keyword evidence="7" id="KW-1133">Transmembrane helix</keyword>
<dbReference type="RefSeq" id="XP_005731746.1">
    <property type="nucleotide sequence ID" value="XM_005731689.1"/>
</dbReference>
<evidence type="ECO:0000313" key="10">
    <source>
        <dbReference type="Proteomes" id="UP000695023"/>
    </source>
</evidence>
<keyword evidence="10" id="KW-1185">Reference proteome</keyword>
<dbReference type="AlphaFoldDB" id="A0A9Y3VIW3"/>
<dbReference type="PANTHER" id="PTHR12019">
    <property type="entry name" value="LAMINA-ASSOCIATED POLYPEPTIDE THYMOPOIETIN"/>
    <property type="match status" value="1"/>
</dbReference>
<keyword evidence="5" id="KW-0238">DNA-binding</keyword>
<feature type="domain" description="LEM-like" evidence="9">
    <location>
        <begin position="4"/>
        <end position="47"/>
    </location>
</feature>
<evidence type="ECO:0000259" key="8">
    <source>
        <dbReference type="PROSITE" id="PS50954"/>
    </source>
</evidence>
<evidence type="ECO:0000256" key="7">
    <source>
        <dbReference type="SAM" id="Phobius"/>
    </source>
</evidence>
<keyword evidence="3" id="KW-0597">Phosphoprotein</keyword>
<accession>A0A9Y3VIW3</accession>
<dbReference type="Proteomes" id="UP000695023">
    <property type="component" value="Unplaced"/>
</dbReference>
<dbReference type="InterPro" id="IPR051656">
    <property type="entry name" value="LEM_domain"/>
</dbReference>
<feature type="compositionally biased region" description="Basic and acidic residues" evidence="6">
    <location>
        <begin position="139"/>
        <end position="153"/>
    </location>
</feature>
<feature type="region of interest" description="Disordered" evidence="6">
    <location>
        <begin position="128"/>
        <end position="188"/>
    </location>
</feature>
<dbReference type="InterPro" id="IPR013146">
    <property type="entry name" value="LEM-like_dom"/>
</dbReference>
<dbReference type="PROSITE" id="PS50954">
    <property type="entry name" value="LEM"/>
    <property type="match status" value="1"/>
</dbReference>
<protein>
    <submittedName>
        <fullName evidence="11">LEM domain-containing protein 1 isoform X2</fullName>
    </submittedName>
</protein>
<evidence type="ECO:0000313" key="11">
    <source>
        <dbReference type="RefSeq" id="XP_005731746.1"/>
    </source>
</evidence>
<keyword evidence="4" id="KW-0007">Acetylation</keyword>
<organism evidence="10 11">
    <name type="scientific">Pundamilia nyererei</name>
    <dbReference type="NCBI Taxonomy" id="303518"/>
    <lineage>
        <taxon>Eukaryota</taxon>
        <taxon>Metazoa</taxon>
        <taxon>Chordata</taxon>
        <taxon>Craniata</taxon>
        <taxon>Vertebrata</taxon>
        <taxon>Euteleostomi</taxon>
        <taxon>Actinopterygii</taxon>
        <taxon>Neopterygii</taxon>
        <taxon>Teleostei</taxon>
        <taxon>Neoteleostei</taxon>
        <taxon>Acanthomorphata</taxon>
        <taxon>Ovalentaria</taxon>
        <taxon>Cichlomorphae</taxon>
        <taxon>Cichliformes</taxon>
        <taxon>Cichlidae</taxon>
        <taxon>African cichlids</taxon>
        <taxon>Pseudocrenilabrinae</taxon>
        <taxon>Haplochromini</taxon>
        <taxon>Pundamilia</taxon>
    </lineage>
</organism>
<dbReference type="Gene3D" id="1.10.720.40">
    <property type="match status" value="2"/>
</dbReference>
<gene>
    <name evidence="11" type="primary">lemd1</name>
</gene>
<feature type="compositionally biased region" description="Low complexity" evidence="6">
    <location>
        <begin position="154"/>
        <end position="165"/>
    </location>
</feature>
<dbReference type="GO" id="GO:0003677">
    <property type="term" value="F:DNA binding"/>
    <property type="evidence" value="ECO:0007669"/>
    <property type="project" value="UniProtKB-KW"/>
</dbReference>
<dbReference type="Pfam" id="PF03020">
    <property type="entry name" value="LEM"/>
    <property type="match status" value="1"/>
</dbReference>
<dbReference type="SUPFAM" id="SSF63451">
    <property type="entry name" value="LEM domain"/>
    <property type="match status" value="2"/>
</dbReference>
<dbReference type="CTD" id="93273"/>
<name>A0A9Y3VIW3_9CICH</name>
<evidence type="ECO:0000256" key="5">
    <source>
        <dbReference type="ARBA" id="ARBA00023125"/>
    </source>
</evidence>
<dbReference type="SMART" id="SM00540">
    <property type="entry name" value="LEM"/>
    <property type="match status" value="1"/>
</dbReference>
<evidence type="ECO:0000256" key="4">
    <source>
        <dbReference type="ARBA" id="ARBA00022990"/>
    </source>
</evidence>
<evidence type="ECO:0000256" key="3">
    <source>
        <dbReference type="ARBA" id="ARBA00022553"/>
    </source>
</evidence>
<dbReference type="PROSITE" id="PS50955">
    <property type="entry name" value="LEM_LIKE"/>
    <property type="match status" value="1"/>
</dbReference>
<sequence>MPFVEEPAHLSKSRLKSALVAHNVALPPAASKKAVYVELHLKHIDQKNAADFSSDEEDRAGDDKKDPEDAEMPVPSCLTDEDLKATLRKHGVKPGPITASTRVLYERKLHKLLQSDRCERLNEADKAILYSDSEEEEKQQERDEDLGSEKQPDPSDQTQQESSQPPQEPVKDAFKDILPDSKTTPTGIYVTRRRPIKGAAQRPVQYSYPDSPVSPMTQQRREVERYLVPIHIQILVFIIVACVLYLIYVNVEDSLSYWSYGENRLLVQAESQDADVDYAQD</sequence>
<dbReference type="PANTHER" id="PTHR12019:SF22">
    <property type="entry name" value="LAMINA-ASSOCIATED POLYPEPTIDE 2, ISOFORMS BETA_GAMMA"/>
    <property type="match status" value="1"/>
</dbReference>
<proteinExistence type="inferred from homology"/>
<evidence type="ECO:0000256" key="1">
    <source>
        <dbReference type="ARBA" id="ARBA00007744"/>
    </source>
</evidence>
<feature type="transmembrane region" description="Helical" evidence="7">
    <location>
        <begin position="226"/>
        <end position="248"/>
    </location>
</feature>
<dbReference type="FunFam" id="1.10.720.40:FF:000001">
    <property type="entry name" value="LEM domain containing 2, isoform CRA_a"/>
    <property type="match status" value="2"/>
</dbReference>
<feature type="region of interest" description="Disordered" evidence="6">
    <location>
        <begin position="47"/>
        <end position="79"/>
    </location>
</feature>